<evidence type="ECO:0000256" key="4">
    <source>
        <dbReference type="ARBA" id="ARBA00033164"/>
    </source>
</evidence>
<dbReference type="GO" id="GO:0140098">
    <property type="term" value="F:catalytic activity, acting on RNA"/>
    <property type="evidence" value="ECO:0007669"/>
    <property type="project" value="UniProtKB-ARBA"/>
</dbReference>
<dbReference type="Pfam" id="PF00849">
    <property type="entry name" value="PseudoU_synth_2"/>
    <property type="match status" value="1"/>
</dbReference>
<dbReference type="InterPro" id="IPR050188">
    <property type="entry name" value="RluA_PseudoU_synthase"/>
</dbReference>
<dbReference type="AlphaFoldDB" id="A0A917T900"/>
<reference evidence="6" key="2">
    <citation type="submission" date="2020-09" db="EMBL/GenBank/DDBJ databases">
        <authorList>
            <person name="Sun Q."/>
            <person name="Ohkuma M."/>
        </authorList>
    </citation>
    <scope>NUCLEOTIDE SEQUENCE</scope>
    <source>
        <strain evidence="6">JCM 19831</strain>
    </source>
</reference>
<evidence type="ECO:0000256" key="1">
    <source>
        <dbReference type="ARBA" id="ARBA00000073"/>
    </source>
</evidence>
<dbReference type="EMBL" id="BMPI01000006">
    <property type="protein sequence ID" value="GGM14872.1"/>
    <property type="molecule type" value="Genomic_DNA"/>
</dbReference>
<dbReference type="Gene3D" id="3.30.2350.10">
    <property type="entry name" value="Pseudouridine synthase"/>
    <property type="match status" value="1"/>
</dbReference>
<comment type="caution">
    <text evidence="6">The sequence shown here is derived from an EMBL/GenBank/DDBJ whole genome shotgun (WGS) entry which is preliminary data.</text>
</comment>
<proteinExistence type="inferred from homology"/>
<name>A0A917T900_9ACTN</name>
<dbReference type="InterPro" id="IPR020103">
    <property type="entry name" value="PsdUridine_synth_cat_dom_sf"/>
</dbReference>
<dbReference type="GO" id="GO:0009982">
    <property type="term" value="F:pseudouridine synthase activity"/>
    <property type="evidence" value="ECO:0007669"/>
    <property type="project" value="InterPro"/>
</dbReference>
<dbReference type="Proteomes" id="UP000642070">
    <property type="component" value="Unassembled WGS sequence"/>
</dbReference>
<organism evidence="6 7">
    <name type="scientific">Dactylosporangium sucinum</name>
    <dbReference type="NCBI Taxonomy" id="1424081"/>
    <lineage>
        <taxon>Bacteria</taxon>
        <taxon>Bacillati</taxon>
        <taxon>Actinomycetota</taxon>
        <taxon>Actinomycetes</taxon>
        <taxon>Micromonosporales</taxon>
        <taxon>Micromonosporaceae</taxon>
        <taxon>Dactylosporangium</taxon>
    </lineage>
</organism>
<comment type="catalytic activity">
    <reaction evidence="1">
        <text>a uridine in RNA = a pseudouridine in RNA</text>
        <dbReference type="Rhea" id="RHEA:48348"/>
        <dbReference type="Rhea" id="RHEA-COMP:12068"/>
        <dbReference type="Rhea" id="RHEA-COMP:12069"/>
        <dbReference type="ChEBI" id="CHEBI:65314"/>
        <dbReference type="ChEBI" id="CHEBI:65315"/>
    </reaction>
</comment>
<evidence type="ECO:0000256" key="3">
    <source>
        <dbReference type="ARBA" id="ARBA00031870"/>
    </source>
</evidence>
<protein>
    <recommendedName>
        <fullName evidence="3">RNA pseudouridylate synthase</fullName>
    </recommendedName>
    <alternativeName>
        <fullName evidence="4">RNA-uridine isomerase</fullName>
    </alternativeName>
</protein>
<dbReference type="GO" id="GO:0003723">
    <property type="term" value="F:RNA binding"/>
    <property type="evidence" value="ECO:0007669"/>
    <property type="project" value="InterPro"/>
</dbReference>
<reference evidence="6" key="1">
    <citation type="journal article" date="2014" name="Int. J. Syst. Evol. Microbiol.">
        <title>Complete genome sequence of Corynebacterium casei LMG S-19264T (=DSM 44701T), isolated from a smear-ripened cheese.</title>
        <authorList>
            <consortium name="US DOE Joint Genome Institute (JGI-PGF)"/>
            <person name="Walter F."/>
            <person name="Albersmeier A."/>
            <person name="Kalinowski J."/>
            <person name="Ruckert C."/>
        </authorList>
    </citation>
    <scope>NUCLEOTIDE SEQUENCE</scope>
    <source>
        <strain evidence="6">JCM 19831</strain>
    </source>
</reference>
<dbReference type="RefSeq" id="WP_190248992.1">
    <property type="nucleotide sequence ID" value="NZ_BMPI01000006.1"/>
</dbReference>
<dbReference type="PANTHER" id="PTHR21600:SF87">
    <property type="entry name" value="RNA PSEUDOURIDYLATE SYNTHASE DOMAIN-CONTAINING PROTEIN 1"/>
    <property type="match status" value="1"/>
</dbReference>
<dbReference type="GO" id="GO:0000455">
    <property type="term" value="P:enzyme-directed rRNA pseudouridine synthesis"/>
    <property type="evidence" value="ECO:0007669"/>
    <property type="project" value="TreeGrafter"/>
</dbReference>
<comment type="similarity">
    <text evidence="2">Belongs to the pseudouridine synthase RluA family.</text>
</comment>
<accession>A0A917T900</accession>
<sequence>MWAEYRKRVILEDDAILVLDKPVGVSVMGERHESDLVRMAEEAGERLFPVHRIDKVTSGVVLFAKDLAVHGGLTRQFNKRTVDKAYLAITRPGGLPPEGRIDLPLSVGRKNRVRIAAPRESIVADLTAGTWTVPAAEVFDQVPTYPSVTTFAVREQTSSTALLEAHPLTGRRHQIRVHLAWIGHPIVGDPLFDKHATGRTFLHSWRLAFDLGDRRVTVEAPPDSSFLAPIEEGN</sequence>
<dbReference type="InterPro" id="IPR006224">
    <property type="entry name" value="PsdUridine_synth_RluA-like_CS"/>
</dbReference>
<dbReference type="SUPFAM" id="SSF55120">
    <property type="entry name" value="Pseudouridine synthase"/>
    <property type="match status" value="1"/>
</dbReference>
<keyword evidence="7" id="KW-1185">Reference proteome</keyword>
<evidence type="ECO:0000256" key="2">
    <source>
        <dbReference type="ARBA" id="ARBA00010876"/>
    </source>
</evidence>
<feature type="domain" description="Pseudouridine synthase RsuA/RluA-like" evidence="5">
    <location>
        <begin position="16"/>
        <end position="180"/>
    </location>
</feature>
<evidence type="ECO:0000313" key="7">
    <source>
        <dbReference type="Proteomes" id="UP000642070"/>
    </source>
</evidence>
<dbReference type="InterPro" id="IPR006145">
    <property type="entry name" value="PsdUridine_synth_RsuA/RluA"/>
</dbReference>
<evidence type="ECO:0000259" key="5">
    <source>
        <dbReference type="Pfam" id="PF00849"/>
    </source>
</evidence>
<dbReference type="PROSITE" id="PS01129">
    <property type="entry name" value="PSI_RLU"/>
    <property type="match status" value="1"/>
</dbReference>
<dbReference type="PANTHER" id="PTHR21600">
    <property type="entry name" value="MITOCHONDRIAL RNA PSEUDOURIDINE SYNTHASE"/>
    <property type="match status" value="1"/>
</dbReference>
<gene>
    <name evidence="6" type="ORF">GCM10007977_014980</name>
</gene>
<evidence type="ECO:0000313" key="6">
    <source>
        <dbReference type="EMBL" id="GGM14872.1"/>
    </source>
</evidence>
<dbReference type="CDD" id="cd02869">
    <property type="entry name" value="PseudoU_synth_RluA_like"/>
    <property type="match status" value="1"/>
</dbReference>